<protein>
    <submittedName>
        <fullName evidence="4">Group II intron reverse transcriptase/maturase</fullName>
    </submittedName>
</protein>
<dbReference type="InterPro" id="IPR013597">
    <property type="entry name" value="Mat_intron_G2"/>
</dbReference>
<dbReference type="AlphaFoldDB" id="A0A6F8T225"/>
<dbReference type="EMBL" id="AP022839">
    <property type="protein sequence ID" value="BCA95756.1"/>
    <property type="molecule type" value="Genomic_DNA"/>
</dbReference>
<dbReference type="InterPro" id="IPR043502">
    <property type="entry name" value="DNA/RNA_pol_sf"/>
</dbReference>
<evidence type="ECO:0000313" key="6">
    <source>
        <dbReference type="EMBL" id="BCA95756.1"/>
    </source>
</evidence>
<dbReference type="EMBL" id="AP022839">
    <property type="protein sequence ID" value="BCA95896.1"/>
    <property type="molecule type" value="Genomic_DNA"/>
</dbReference>
<feature type="domain" description="Reverse transcriptase" evidence="2">
    <location>
        <begin position="105"/>
        <end position="344"/>
    </location>
</feature>
<proteinExistence type="inferred from homology"/>
<evidence type="ECO:0000259" key="2">
    <source>
        <dbReference type="PROSITE" id="PS50878"/>
    </source>
</evidence>
<dbReference type="NCBIfam" id="TIGR04416">
    <property type="entry name" value="group_II_RT_mat"/>
    <property type="match status" value="1"/>
</dbReference>
<sequence>MPRERSNCRNNEADSTDAIHWGGATRISVEVTVMVMERRGCVKSLALMYNWKQDDILVTTKPFNIPKQLVWQAYKLVRANAGSAGIDNQSIDEFSQDLKGNLYKLWNRMSSGSYFPPAVKEVAIPKKQGGVRKLGIPTVTDRIAQMTVKLMMEPLLEPHFLNDSYGYRPNKSALDAIGVTRKRCWDYDWVVEFDIKGLFDNLSHELLMKAVKHHISDKWIVLYVERWLTAPIHDPQGICLPRTAGTPQGGVISPLLSNLFLHYAFDHWMTKHHPESPWCRYADDGLAHCRTQREAEEMLKEIDDRFKSRGLEIHPDKTKIIYCKDGARKGRYGNKSFDFLGYTFKARRVKVKSRNSFFIGFTPVVSLKAVKAMTLKLRRGSWRNNTSLSLQELADFINPMLRGWLAYYGKYSRSAMYRVWRCVNNMLLAWAKKKYKSLGNSRTKAGKLMERIHKEMPTLFIHWREGMFGALT</sequence>
<evidence type="ECO:0000313" key="7">
    <source>
        <dbReference type="EMBL" id="BCA95896.1"/>
    </source>
</evidence>
<dbReference type="PANTHER" id="PTHR34047:SF3">
    <property type="entry name" value="BLR2052 PROTEIN"/>
    <property type="match status" value="1"/>
</dbReference>
<name>A0A6F8T225_9GAMM</name>
<accession>A0A6F8T225</accession>
<evidence type="ECO:0000313" key="9">
    <source>
        <dbReference type="Proteomes" id="UP000502894"/>
    </source>
</evidence>
<dbReference type="EMBL" id="AP022839">
    <property type="protein sequence ID" value="BCA96343.1"/>
    <property type="molecule type" value="Genomic_DNA"/>
</dbReference>
<dbReference type="EMBL" id="AP022839">
    <property type="protein sequence ID" value="BCA93680.1"/>
    <property type="molecule type" value="Genomic_DNA"/>
</dbReference>
<dbReference type="InterPro" id="IPR051083">
    <property type="entry name" value="GrpII_Intron_Splice-Mob/Def"/>
</dbReference>
<dbReference type="InterPro" id="IPR030931">
    <property type="entry name" value="Group_II_RT_mat"/>
</dbReference>
<keyword evidence="9" id="KW-1185">Reference proteome</keyword>
<dbReference type="PROSITE" id="PS50878">
    <property type="entry name" value="RT_POL"/>
    <property type="match status" value="1"/>
</dbReference>
<dbReference type="KEGG" id="lant:TUM19329_21170"/>
<dbReference type="EMBL" id="AP022839">
    <property type="protein sequence ID" value="BCA94734.1"/>
    <property type="molecule type" value="Genomic_DNA"/>
</dbReference>
<keyword evidence="4" id="KW-0808">Transferase</keyword>
<dbReference type="GO" id="GO:0003964">
    <property type="term" value="F:RNA-directed DNA polymerase activity"/>
    <property type="evidence" value="ECO:0007669"/>
    <property type="project" value="UniProtKB-KW"/>
</dbReference>
<dbReference type="KEGG" id="lant:TUM19329_22570"/>
<dbReference type="Proteomes" id="UP000502894">
    <property type="component" value="Chromosome"/>
</dbReference>
<reference evidence="4" key="1">
    <citation type="journal article" date="2020" name="Microbiol. Resour. Announc.">
        <title>Complete Genome Sequence of Novel Psychrotolerant Legionella Strain TUM19329, Isolated from Antarctic Lake Sediment.</title>
        <authorList>
            <person name="Shimada S."/>
            <person name="Nakai R."/>
            <person name="Aoki K."/>
            <person name="Shimoeda N."/>
            <person name="Ohno G."/>
            <person name="Miyazaki Y."/>
            <person name="Kudoh S."/>
            <person name="Imura S."/>
            <person name="Watanabe K."/>
            <person name="Ishii Y."/>
            <person name="Tateda K."/>
        </authorList>
    </citation>
    <scope>NUCLEOTIDE SEQUENCE [LARGE SCALE GENOMIC DNA]</scope>
    <source>
        <strain evidence="4">TUM19329</strain>
    </source>
</reference>
<dbReference type="KEGG" id="lant:TUM19329_21160"/>
<keyword evidence="4" id="KW-0695">RNA-directed DNA polymerase</keyword>
<dbReference type="EMBL" id="AP022839">
    <property type="protein sequence ID" value="BCA95755.1"/>
    <property type="molecule type" value="Genomic_DNA"/>
</dbReference>
<dbReference type="KEGG" id="lant:TUM19329_00410"/>
<dbReference type="KEGG" id="lant:TUM19329_27040"/>
<dbReference type="KEGG" id="lant:TUM19329_10950"/>
<dbReference type="Pfam" id="PF08388">
    <property type="entry name" value="GIIM"/>
    <property type="match status" value="1"/>
</dbReference>
<dbReference type="RefSeq" id="WP_226905451.1">
    <property type="nucleotide sequence ID" value="NZ_AP022839.1"/>
</dbReference>
<dbReference type="PANTHER" id="PTHR34047">
    <property type="entry name" value="NUCLEAR INTRON MATURASE 1, MITOCHONDRIAL-RELATED"/>
    <property type="match status" value="1"/>
</dbReference>
<evidence type="ECO:0000256" key="1">
    <source>
        <dbReference type="ARBA" id="ARBA00034120"/>
    </source>
</evidence>
<keyword evidence="4" id="KW-0548">Nucleotidyltransferase</keyword>
<dbReference type="InterPro" id="IPR000477">
    <property type="entry name" value="RT_dom"/>
</dbReference>
<organism evidence="4 9">
    <name type="scientific">Legionella antarctica</name>
    <dbReference type="NCBI Taxonomy" id="2708020"/>
    <lineage>
        <taxon>Bacteria</taxon>
        <taxon>Pseudomonadati</taxon>
        <taxon>Pseudomonadota</taxon>
        <taxon>Gammaproteobacteria</taxon>
        <taxon>Legionellales</taxon>
        <taxon>Legionellaceae</taxon>
        <taxon>Legionella</taxon>
    </lineage>
</organism>
<gene>
    <name evidence="3" type="ORF">TUM19329_00410</name>
    <name evidence="4" type="ORF">TUM19329_10950</name>
    <name evidence="5" type="ORF">TUM19329_21160</name>
    <name evidence="6" type="ORF">TUM19329_21170</name>
    <name evidence="7" type="ORF">TUM19329_22570</name>
    <name evidence="8" type="ORF">TUM19329_27040</name>
</gene>
<evidence type="ECO:0000313" key="5">
    <source>
        <dbReference type="EMBL" id="BCA95755.1"/>
    </source>
</evidence>
<dbReference type="SUPFAM" id="SSF56672">
    <property type="entry name" value="DNA/RNA polymerases"/>
    <property type="match status" value="1"/>
</dbReference>
<evidence type="ECO:0000313" key="3">
    <source>
        <dbReference type="EMBL" id="BCA93680.1"/>
    </source>
</evidence>
<dbReference type="Pfam" id="PF00078">
    <property type="entry name" value="RVT_1"/>
    <property type="match status" value="1"/>
</dbReference>
<evidence type="ECO:0000313" key="4">
    <source>
        <dbReference type="EMBL" id="BCA94734.1"/>
    </source>
</evidence>
<dbReference type="CDD" id="cd01651">
    <property type="entry name" value="RT_G2_intron"/>
    <property type="match status" value="1"/>
</dbReference>
<evidence type="ECO:0000313" key="8">
    <source>
        <dbReference type="EMBL" id="BCA96343.1"/>
    </source>
</evidence>
<comment type="similarity">
    <text evidence="1">Belongs to the bacterial reverse transcriptase family.</text>
</comment>